<feature type="chain" id="PRO_5013095937" evidence="1">
    <location>
        <begin position="19"/>
        <end position="116"/>
    </location>
</feature>
<keyword evidence="3" id="KW-1185">Reference proteome</keyword>
<feature type="signal peptide" evidence="1">
    <location>
        <begin position="1"/>
        <end position="18"/>
    </location>
</feature>
<gene>
    <name evidence="2" type="ORF">DL89DRAFT_294006</name>
</gene>
<proteinExistence type="predicted"/>
<protein>
    <submittedName>
        <fullName evidence="2">Uncharacterized protein</fullName>
    </submittedName>
</protein>
<sequence length="116" mass="12636">MKFFTTLTFFALVGLATAVSDSDYAAIKKALASEMSNHHTFTTPELYHDLAAALGLTDACAVLYNGSPNLLLGYQKVYERLSALANDPTNTAEQTKTIGDLRDFTHNVVLTDPNHL</sequence>
<dbReference type="OrthoDB" id="5570008at2759"/>
<dbReference type="GeneID" id="63807103"/>
<dbReference type="RefSeq" id="XP_040742598.1">
    <property type="nucleotide sequence ID" value="XM_040890455.1"/>
</dbReference>
<name>A0A1Y1W6E0_9FUNG</name>
<organism evidence="2 3">
    <name type="scientific">Linderina pennispora</name>
    <dbReference type="NCBI Taxonomy" id="61395"/>
    <lineage>
        <taxon>Eukaryota</taxon>
        <taxon>Fungi</taxon>
        <taxon>Fungi incertae sedis</taxon>
        <taxon>Zoopagomycota</taxon>
        <taxon>Kickxellomycotina</taxon>
        <taxon>Kickxellomycetes</taxon>
        <taxon>Kickxellales</taxon>
        <taxon>Kickxellaceae</taxon>
        <taxon>Linderina</taxon>
    </lineage>
</organism>
<dbReference type="Proteomes" id="UP000193922">
    <property type="component" value="Unassembled WGS sequence"/>
</dbReference>
<reference evidence="2 3" key="1">
    <citation type="submission" date="2016-07" db="EMBL/GenBank/DDBJ databases">
        <title>Pervasive Adenine N6-methylation of Active Genes in Fungi.</title>
        <authorList>
            <consortium name="DOE Joint Genome Institute"/>
            <person name="Mondo S.J."/>
            <person name="Dannebaum R.O."/>
            <person name="Kuo R.C."/>
            <person name="Labutti K."/>
            <person name="Haridas S."/>
            <person name="Kuo A."/>
            <person name="Salamov A."/>
            <person name="Ahrendt S.R."/>
            <person name="Lipzen A."/>
            <person name="Sullivan W."/>
            <person name="Andreopoulos W.B."/>
            <person name="Clum A."/>
            <person name="Lindquist E."/>
            <person name="Daum C."/>
            <person name="Ramamoorthy G.K."/>
            <person name="Gryganskyi A."/>
            <person name="Culley D."/>
            <person name="Magnuson J.K."/>
            <person name="James T.Y."/>
            <person name="O'Malley M.A."/>
            <person name="Stajich J.E."/>
            <person name="Spatafora J.W."/>
            <person name="Visel A."/>
            <person name="Grigoriev I.V."/>
        </authorList>
    </citation>
    <scope>NUCLEOTIDE SEQUENCE [LARGE SCALE GENOMIC DNA]</scope>
    <source>
        <strain evidence="2 3">ATCC 12442</strain>
    </source>
</reference>
<evidence type="ECO:0000313" key="3">
    <source>
        <dbReference type="Proteomes" id="UP000193922"/>
    </source>
</evidence>
<keyword evidence="1" id="KW-0732">Signal</keyword>
<accession>A0A1Y1W6E0</accession>
<dbReference type="EMBL" id="MCFD01000009">
    <property type="protein sequence ID" value="ORX68816.1"/>
    <property type="molecule type" value="Genomic_DNA"/>
</dbReference>
<evidence type="ECO:0000313" key="2">
    <source>
        <dbReference type="EMBL" id="ORX68816.1"/>
    </source>
</evidence>
<comment type="caution">
    <text evidence="2">The sequence shown here is derived from an EMBL/GenBank/DDBJ whole genome shotgun (WGS) entry which is preliminary data.</text>
</comment>
<dbReference type="AlphaFoldDB" id="A0A1Y1W6E0"/>
<evidence type="ECO:0000256" key="1">
    <source>
        <dbReference type="SAM" id="SignalP"/>
    </source>
</evidence>